<sequence length="107" mass="10722">MAQCIVSAVFDTIPQGIPDQDTKLHSSRLTPPIPYKGLLNDTAIMYTEPAANNAPAMIPPTICLYGGTVAGSGGTGLSNVGVVVAVVVIVVGNNGNGGVIVDSGTAE</sequence>
<dbReference type="EMBL" id="JAYWIO010000001">
    <property type="protein sequence ID" value="KAK7289871.1"/>
    <property type="molecule type" value="Genomic_DNA"/>
</dbReference>
<dbReference type="Proteomes" id="UP001372338">
    <property type="component" value="Unassembled WGS sequence"/>
</dbReference>
<reference evidence="1 2" key="1">
    <citation type="submission" date="2024-01" db="EMBL/GenBank/DDBJ databases">
        <title>The genomes of 5 underutilized Papilionoideae crops provide insights into root nodulation and disease resistanc.</title>
        <authorList>
            <person name="Yuan L."/>
        </authorList>
    </citation>
    <scope>NUCLEOTIDE SEQUENCE [LARGE SCALE GENOMIC DNA]</scope>
    <source>
        <strain evidence="1">ZHUSHIDOU_FW_LH</strain>
        <tissue evidence="1">Leaf</tissue>
    </source>
</reference>
<accession>A0AAN9J1E3</accession>
<dbReference type="AlphaFoldDB" id="A0AAN9J1E3"/>
<comment type="caution">
    <text evidence="1">The sequence shown here is derived from an EMBL/GenBank/DDBJ whole genome shotgun (WGS) entry which is preliminary data.</text>
</comment>
<name>A0AAN9J1E3_CROPI</name>
<organism evidence="1 2">
    <name type="scientific">Crotalaria pallida</name>
    <name type="common">Smooth rattlebox</name>
    <name type="synonym">Crotalaria striata</name>
    <dbReference type="NCBI Taxonomy" id="3830"/>
    <lineage>
        <taxon>Eukaryota</taxon>
        <taxon>Viridiplantae</taxon>
        <taxon>Streptophyta</taxon>
        <taxon>Embryophyta</taxon>
        <taxon>Tracheophyta</taxon>
        <taxon>Spermatophyta</taxon>
        <taxon>Magnoliopsida</taxon>
        <taxon>eudicotyledons</taxon>
        <taxon>Gunneridae</taxon>
        <taxon>Pentapetalae</taxon>
        <taxon>rosids</taxon>
        <taxon>fabids</taxon>
        <taxon>Fabales</taxon>
        <taxon>Fabaceae</taxon>
        <taxon>Papilionoideae</taxon>
        <taxon>50 kb inversion clade</taxon>
        <taxon>genistoids sensu lato</taxon>
        <taxon>core genistoids</taxon>
        <taxon>Crotalarieae</taxon>
        <taxon>Crotalaria</taxon>
    </lineage>
</organism>
<evidence type="ECO:0000313" key="2">
    <source>
        <dbReference type="Proteomes" id="UP001372338"/>
    </source>
</evidence>
<protein>
    <submittedName>
        <fullName evidence="1">Uncharacterized protein</fullName>
    </submittedName>
</protein>
<proteinExistence type="predicted"/>
<keyword evidence="2" id="KW-1185">Reference proteome</keyword>
<evidence type="ECO:0000313" key="1">
    <source>
        <dbReference type="EMBL" id="KAK7289871.1"/>
    </source>
</evidence>
<gene>
    <name evidence="1" type="ORF">RIF29_03867</name>
</gene>